<evidence type="ECO:0000313" key="1">
    <source>
        <dbReference type="EnsemblPlants" id="OGLUM09G08960.1"/>
    </source>
</evidence>
<keyword evidence="2" id="KW-1185">Reference proteome</keyword>
<protein>
    <submittedName>
        <fullName evidence="1">Uncharacterized protein</fullName>
    </submittedName>
</protein>
<organism evidence="1">
    <name type="scientific">Oryza glumipatula</name>
    <dbReference type="NCBI Taxonomy" id="40148"/>
    <lineage>
        <taxon>Eukaryota</taxon>
        <taxon>Viridiplantae</taxon>
        <taxon>Streptophyta</taxon>
        <taxon>Embryophyta</taxon>
        <taxon>Tracheophyta</taxon>
        <taxon>Spermatophyta</taxon>
        <taxon>Magnoliopsida</taxon>
        <taxon>Liliopsida</taxon>
        <taxon>Poales</taxon>
        <taxon>Poaceae</taxon>
        <taxon>BOP clade</taxon>
        <taxon>Oryzoideae</taxon>
        <taxon>Oryzeae</taxon>
        <taxon>Oryzinae</taxon>
        <taxon>Oryza</taxon>
    </lineage>
</organism>
<evidence type="ECO:0000313" key="2">
    <source>
        <dbReference type="Proteomes" id="UP000026961"/>
    </source>
</evidence>
<accession>A0A0E0B2D6</accession>
<reference evidence="1" key="2">
    <citation type="submission" date="2018-05" db="EMBL/GenBank/DDBJ databases">
        <title>OgluRS3 (Oryza glumaepatula Reference Sequence Version 3).</title>
        <authorList>
            <person name="Zhang J."/>
            <person name="Kudrna D."/>
            <person name="Lee S."/>
            <person name="Talag J."/>
            <person name="Welchert J."/>
            <person name="Wing R.A."/>
        </authorList>
    </citation>
    <scope>NUCLEOTIDE SEQUENCE [LARGE SCALE GENOMIC DNA]</scope>
</reference>
<dbReference type="HOGENOM" id="CLU_2853415_0_0_1"/>
<sequence length="65" mass="7178">MGRKVEVPSPCPASTPGLDVRCRICGTDARFSYSDWRDHNNWCEAAKAKAKAAEGKVKGKKKNKK</sequence>
<dbReference type="AlphaFoldDB" id="A0A0E0B2D6"/>
<reference evidence="1" key="1">
    <citation type="submission" date="2015-04" db="UniProtKB">
        <authorList>
            <consortium name="EnsemblPlants"/>
        </authorList>
    </citation>
    <scope>IDENTIFICATION</scope>
</reference>
<dbReference type="Proteomes" id="UP000026961">
    <property type="component" value="Chromosome 9"/>
</dbReference>
<name>A0A0E0B2D6_9ORYZ</name>
<proteinExistence type="predicted"/>
<dbReference type="EnsemblPlants" id="OGLUM09G08960.1">
    <property type="protein sequence ID" value="OGLUM09G08960.1"/>
    <property type="gene ID" value="OGLUM09G08960"/>
</dbReference>
<dbReference type="Gramene" id="OGLUM09G08960.1">
    <property type="protein sequence ID" value="OGLUM09G08960.1"/>
    <property type="gene ID" value="OGLUM09G08960"/>
</dbReference>